<dbReference type="OrthoDB" id="2361087at2"/>
<evidence type="ECO:0000313" key="3">
    <source>
        <dbReference type="Proteomes" id="UP000215145"/>
    </source>
</evidence>
<evidence type="ECO:0000259" key="1">
    <source>
        <dbReference type="Pfam" id="PF01521"/>
    </source>
</evidence>
<dbReference type="AlphaFoldDB" id="A0A229P300"/>
<evidence type="ECO:0000313" key="2">
    <source>
        <dbReference type="EMBL" id="OXM16498.1"/>
    </source>
</evidence>
<name>A0A229P300_9BACL</name>
<proteinExistence type="predicted"/>
<feature type="domain" description="Core" evidence="1">
    <location>
        <begin position="1"/>
        <end position="101"/>
    </location>
</feature>
<sequence>MRISFSPDAVEKLRPYVGDGQAVLKLLYDTEGCGCVVSGVSALYIVKEAFAGDVLGEGDPYPFFYEQRYEVFFEPELRIGYNKDRDAFTLSSDSQIYNHDLRFFPHAPQFQTS</sequence>
<dbReference type="EMBL" id="NMUQ01000001">
    <property type="protein sequence ID" value="OXM16498.1"/>
    <property type="molecule type" value="Genomic_DNA"/>
</dbReference>
<keyword evidence="3" id="KW-1185">Reference proteome</keyword>
<dbReference type="InterPro" id="IPR035903">
    <property type="entry name" value="HesB-like_dom_sf"/>
</dbReference>
<dbReference type="Pfam" id="PF01521">
    <property type="entry name" value="Fe-S_biosyn"/>
    <property type="match status" value="1"/>
</dbReference>
<comment type="caution">
    <text evidence="2">The sequence shown here is derived from an EMBL/GenBank/DDBJ whole genome shotgun (WGS) entry which is preliminary data.</text>
</comment>
<dbReference type="Proteomes" id="UP000215145">
    <property type="component" value="Unassembled WGS sequence"/>
</dbReference>
<gene>
    <name evidence="2" type="ORF">CGZ75_07440</name>
</gene>
<protein>
    <recommendedName>
        <fullName evidence="1">Core domain-containing protein</fullName>
    </recommendedName>
</protein>
<dbReference type="SUPFAM" id="SSF89360">
    <property type="entry name" value="HesB-like domain"/>
    <property type="match status" value="1"/>
</dbReference>
<dbReference type="RefSeq" id="WP_089523582.1">
    <property type="nucleotide sequence ID" value="NZ_NMUQ01000001.1"/>
</dbReference>
<accession>A0A229P300</accession>
<dbReference type="InterPro" id="IPR000361">
    <property type="entry name" value="ATAP_core_dom"/>
</dbReference>
<organism evidence="2 3">
    <name type="scientific">Paenibacillus herberti</name>
    <dbReference type="NCBI Taxonomy" id="1619309"/>
    <lineage>
        <taxon>Bacteria</taxon>
        <taxon>Bacillati</taxon>
        <taxon>Bacillota</taxon>
        <taxon>Bacilli</taxon>
        <taxon>Bacillales</taxon>
        <taxon>Paenibacillaceae</taxon>
        <taxon>Paenibacillus</taxon>
    </lineage>
</organism>
<reference evidence="2 3" key="1">
    <citation type="submission" date="2017-07" db="EMBL/GenBank/DDBJ databases">
        <title>Paenibacillus herberti R33 genome sequencing and assembly.</title>
        <authorList>
            <person name="Su W."/>
        </authorList>
    </citation>
    <scope>NUCLEOTIDE SEQUENCE [LARGE SCALE GENOMIC DNA]</scope>
    <source>
        <strain evidence="2 3">R33</strain>
    </source>
</reference>
<dbReference type="Gene3D" id="2.60.300.12">
    <property type="entry name" value="HesB-like domain"/>
    <property type="match status" value="1"/>
</dbReference>